<evidence type="ECO:0000256" key="5">
    <source>
        <dbReference type="ARBA" id="ARBA00022490"/>
    </source>
</evidence>
<dbReference type="PROSITE" id="PS51585">
    <property type="entry name" value="SAM_MT_TPMT"/>
    <property type="match status" value="1"/>
</dbReference>
<keyword evidence="6 9" id="KW-0489">Methyltransferase</keyword>
<dbReference type="GO" id="GO:0032259">
    <property type="term" value="P:methylation"/>
    <property type="evidence" value="ECO:0007669"/>
    <property type="project" value="UniProtKB-KW"/>
</dbReference>
<keyword evidence="5 9" id="KW-0963">Cytoplasm</keyword>
<dbReference type="EC" id="2.1.1.67" evidence="4 9"/>
<comment type="catalytic activity">
    <reaction evidence="1 9">
        <text>S-adenosyl-L-methionine + a thiopurine = S-adenosyl-L-homocysteine + a thiopurine S-methylether.</text>
        <dbReference type="EC" id="2.1.1.67"/>
    </reaction>
</comment>
<evidence type="ECO:0000256" key="7">
    <source>
        <dbReference type="ARBA" id="ARBA00022679"/>
    </source>
</evidence>
<dbReference type="RefSeq" id="WP_065235533.1">
    <property type="nucleotide sequence ID" value="NZ_CAAAJF010000008.1"/>
</dbReference>
<dbReference type="GO" id="GO:0005737">
    <property type="term" value="C:cytoplasm"/>
    <property type="evidence" value="ECO:0007669"/>
    <property type="project" value="UniProtKB-SubCell"/>
</dbReference>
<gene>
    <name evidence="9" type="primary">tpm</name>
    <name evidence="10" type="ORF">Ljam_1759</name>
</gene>
<feature type="binding site" evidence="9">
    <location>
        <position position="68"/>
    </location>
    <ligand>
        <name>S-adenosyl-L-methionine</name>
        <dbReference type="ChEBI" id="CHEBI:59789"/>
    </ligand>
</feature>
<comment type="similarity">
    <text evidence="3 9">Belongs to the class I-like SAM-binding methyltransferase superfamily. TPMT family.</text>
</comment>
<name>A0A0W0UIK6_9GAMM</name>
<feature type="binding site" evidence="9">
    <location>
        <position position="47"/>
    </location>
    <ligand>
        <name>S-adenosyl-L-methionine</name>
        <dbReference type="ChEBI" id="CHEBI:59789"/>
    </ligand>
</feature>
<evidence type="ECO:0000313" key="11">
    <source>
        <dbReference type="Proteomes" id="UP000054715"/>
    </source>
</evidence>
<feature type="binding site" evidence="9">
    <location>
        <position position="125"/>
    </location>
    <ligand>
        <name>S-adenosyl-L-methionine</name>
        <dbReference type="ChEBI" id="CHEBI:59789"/>
    </ligand>
</feature>
<evidence type="ECO:0000256" key="9">
    <source>
        <dbReference type="HAMAP-Rule" id="MF_00812"/>
    </source>
</evidence>
<proteinExistence type="inferred from homology"/>
<evidence type="ECO:0000256" key="6">
    <source>
        <dbReference type="ARBA" id="ARBA00022603"/>
    </source>
</evidence>
<dbReference type="Gene3D" id="3.40.50.150">
    <property type="entry name" value="Vaccinia Virus protein VP39"/>
    <property type="match status" value="1"/>
</dbReference>
<dbReference type="SUPFAM" id="SSF53335">
    <property type="entry name" value="S-adenosyl-L-methionine-dependent methyltransferases"/>
    <property type="match status" value="1"/>
</dbReference>
<dbReference type="InterPro" id="IPR022474">
    <property type="entry name" value="Thiopur_S-MeTfrase_Se/Te_detox"/>
</dbReference>
<dbReference type="HAMAP" id="MF_00812">
    <property type="entry name" value="Thiopur_methtran"/>
    <property type="match status" value="1"/>
</dbReference>
<comment type="caution">
    <text evidence="10">The sequence shown here is derived from an EMBL/GenBank/DDBJ whole genome shotgun (WGS) entry which is preliminary data.</text>
</comment>
<dbReference type="AlphaFoldDB" id="A0A0W0UIK6"/>
<dbReference type="InterPro" id="IPR008854">
    <property type="entry name" value="TPMT"/>
</dbReference>
<dbReference type="Proteomes" id="UP000054715">
    <property type="component" value="Unassembled WGS sequence"/>
</dbReference>
<dbReference type="GO" id="GO:0008119">
    <property type="term" value="F:thiopurine S-methyltransferase activity"/>
    <property type="evidence" value="ECO:0007669"/>
    <property type="project" value="UniProtKB-UniRule"/>
</dbReference>
<evidence type="ECO:0000256" key="3">
    <source>
        <dbReference type="ARBA" id="ARBA00008145"/>
    </source>
</evidence>
<dbReference type="PANTHER" id="PTHR10259:SF11">
    <property type="entry name" value="THIOPURINE S-METHYLTRANSFERASE"/>
    <property type="match status" value="1"/>
</dbReference>
<dbReference type="Pfam" id="PF05724">
    <property type="entry name" value="TPMT"/>
    <property type="match status" value="1"/>
</dbReference>
<dbReference type="CDD" id="cd02440">
    <property type="entry name" value="AdoMet_MTases"/>
    <property type="match status" value="1"/>
</dbReference>
<dbReference type="NCBIfam" id="NF009732">
    <property type="entry name" value="PRK13255.1"/>
    <property type="match status" value="1"/>
</dbReference>
<dbReference type="InterPro" id="IPR029063">
    <property type="entry name" value="SAM-dependent_MTases_sf"/>
</dbReference>
<evidence type="ECO:0000256" key="4">
    <source>
        <dbReference type="ARBA" id="ARBA00011905"/>
    </source>
</evidence>
<dbReference type="GO" id="GO:0010038">
    <property type="term" value="P:response to metal ion"/>
    <property type="evidence" value="ECO:0007669"/>
    <property type="project" value="InterPro"/>
</dbReference>
<comment type="subcellular location">
    <subcellularLocation>
        <location evidence="2 9">Cytoplasm</location>
    </subcellularLocation>
</comment>
<evidence type="ECO:0000256" key="1">
    <source>
        <dbReference type="ARBA" id="ARBA00000903"/>
    </source>
</evidence>
<evidence type="ECO:0000256" key="8">
    <source>
        <dbReference type="ARBA" id="ARBA00022691"/>
    </source>
</evidence>
<dbReference type="PIRSF" id="PIRSF023956">
    <property type="entry name" value="Thiopurine_S-methyltransferase"/>
    <property type="match status" value="1"/>
</dbReference>
<dbReference type="InterPro" id="IPR025835">
    <property type="entry name" value="Thiopurine_S-MeTrfase"/>
</dbReference>
<dbReference type="STRING" id="455.Ljam_1759"/>
<feature type="binding site" evidence="9">
    <location>
        <position position="12"/>
    </location>
    <ligand>
        <name>S-adenosyl-L-methionine</name>
        <dbReference type="ChEBI" id="CHEBI:59789"/>
    </ligand>
</feature>
<dbReference type="OrthoDB" id="9778208at2"/>
<dbReference type="PANTHER" id="PTHR10259">
    <property type="entry name" value="THIOPURINE S-METHYLTRANSFERASE"/>
    <property type="match status" value="1"/>
</dbReference>
<sequence length="220" mass="25061">MSRVKQFWLDMWQEGKIPFHQKTVNTDLLKYWPCLNLSLGAKILLPLCGKSLDMLWLAKQGFHVFGIELSELAVQQFVEDNHLTMTKSTKSGVIYYSTEGIRISVSDIFQLNADLIPKVDAIYDRASLIALPASLRQSYVDICLQGLKSQGKILLKTMRYEDKHIEGPPFSVTSDEVFLLYGSCQTITCIKSEDSQSIDNECLFKQGVHQAKHEVWLIQK</sequence>
<organism evidence="10 11">
    <name type="scientific">Legionella jamestowniensis</name>
    <dbReference type="NCBI Taxonomy" id="455"/>
    <lineage>
        <taxon>Bacteria</taxon>
        <taxon>Pseudomonadati</taxon>
        <taxon>Pseudomonadota</taxon>
        <taxon>Gammaproteobacteria</taxon>
        <taxon>Legionellales</taxon>
        <taxon>Legionellaceae</taxon>
        <taxon>Legionella</taxon>
    </lineage>
</organism>
<dbReference type="FunFam" id="3.40.50.150:FF:000101">
    <property type="entry name" value="Thiopurine S-methyltransferase"/>
    <property type="match status" value="1"/>
</dbReference>
<dbReference type="PATRIC" id="fig|455.5.peg.1854"/>
<keyword evidence="7 9" id="KW-0808">Transferase</keyword>
<protein>
    <recommendedName>
        <fullName evidence="4 9">Thiopurine S-methyltransferase</fullName>
        <ecNumber evidence="4 9">2.1.1.67</ecNumber>
    </recommendedName>
    <alternativeName>
        <fullName evidence="9">Thiopurine methyltransferase</fullName>
    </alternativeName>
</protein>
<dbReference type="NCBIfam" id="TIGR03840">
    <property type="entry name" value="TMPT_Se_Te"/>
    <property type="match status" value="1"/>
</dbReference>
<dbReference type="EMBL" id="LNYG01000013">
    <property type="protein sequence ID" value="KTD07564.1"/>
    <property type="molecule type" value="Genomic_DNA"/>
</dbReference>
<evidence type="ECO:0000256" key="2">
    <source>
        <dbReference type="ARBA" id="ARBA00004496"/>
    </source>
</evidence>
<keyword evidence="8 9" id="KW-0949">S-adenosyl-L-methionine</keyword>
<reference evidence="10 11" key="1">
    <citation type="submission" date="2015-11" db="EMBL/GenBank/DDBJ databases">
        <title>Genomic analysis of 38 Legionella species identifies large and diverse effector repertoires.</title>
        <authorList>
            <person name="Burstein D."/>
            <person name="Amaro F."/>
            <person name="Zusman T."/>
            <person name="Lifshitz Z."/>
            <person name="Cohen O."/>
            <person name="Gilbert J.A."/>
            <person name="Pupko T."/>
            <person name="Shuman H.A."/>
            <person name="Segal G."/>
        </authorList>
    </citation>
    <scope>NUCLEOTIDE SEQUENCE [LARGE SCALE GENOMIC DNA]</scope>
    <source>
        <strain evidence="10 11">JA-26-G1-E2</strain>
    </source>
</reference>
<accession>A0A0W0UIK6</accession>
<evidence type="ECO:0000313" key="10">
    <source>
        <dbReference type="EMBL" id="KTD07564.1"/>
    </source>
</evidence>